<proteinExistence type="predicted"/>
<organism evidence="1 2">
    <name type="scientific">Rhizobium chutanense</name>
    <dbReference type="NCBI Taxonomy" id="2035448"/>
    <lineage>
        <taxon>Bacteria</taxon>
        <taxon>Pseudomonadati</taxon>
        <taxon>Pseudomonadota</taxon>
        <taxon>Alphaproteobacteria</taxon>
        <taxon>Hyphomicrobiales</taxon>
        <taxon>Rhizobiaceae</taxon>
        <taxon>Rhizobium/Agrobacterium group</taxon>
        <taxon>Rhizobium</taxon>
    </lineage>
</organism>
<gene>
    <name evidence="1" type="ORF">EFR84_12255</name>
</gene>
<name>A0A432P316_9HYPH</name>
<sequence>MPLRLSRQGDQVAVGRIDATDIEPTRELIEIATPAEMFSRRRFAALSKMIFSTPNGMDRRSKLDEVFHNDWRDRTLLGAGLCMM</sequence>
<dbReference type="AlphaFoldDB" id="A0A432P316"/>
<accession>A0A432P316</accession>
<protein>
    <submittedName>
        <fullName evidence="1">Uncharacterized protein</fullName>
    </submittedName>
</protein>
<evidence type="ECO:0000313" key="1">
    <source>
        <dbReference type="EMBL" id="RUM06395.1"/>
    </source>
</evidence>
<reference evidence="1 2" key="1">
    <citation type="submission" date="2018-11" db="EMBL/GenBank/DDBJ databases">
        <title>Rhizobium chutanense sp. nov., isolated from root nodules of Phaseolus vulgaris in China.</title>
        <authorList>
            <person name="Huo Y."/>
        </authorList>
    </citation>
    <scope>NUCLEOTIDE SEQUENCE [LARGE SCALE GENOMIC DNA]</scope>
    <source>
        <strain evidence="1 2">C16</strain>
    </source>
</reference>
<dbReference type="EMBL" id="RJTJ01000009">
    <property type="protein sequence ID" value="RUM06395.1"/>
    <property type="molecule type" value="Genomic_DNA"/>
</dbReference>
<comment type="caution">
    <text evidence="1">The sequence shown here is derived from an EMBL/GenBank/DDBJ whole genome shotgun (WGS) entry which is preliminary data.</text>
</comment>
<evidence type="ECO:0000313" key="2">
    <source>
        <dbReference type="Proteomes" id="UP000278081"/>
    </source>
</evidence>
<dbReference type="Proteomes" id="UP000278081">
    <property type="component" value="Unassembled WGS sequence"/>
</dbReference>